<dbReference type="GO" id="GO:0007165">
    <property type="term" value="P:signal transduction"/>
    <property type="evidence" value="ECO:0007669"/>
    <property type="project" value="InterPro"/>
</dbReference>
<reference evidence="2 3" key="1">
    <citation type="submission" date="2017-04" db="EMBL/GenBank/DDBJ databases">
        <authorList>
            <person name="Afonso C.L."/>
            <person name="Miller P.J."/>
            <person name="Scott M.A."/>
            <person name="Spackman E."/>
            <person name="Goraichik I."/>
            <person name="Dimitrov K.M."/>
            <person name="Suarez D.L."/>
            <person name="Swayne D.E."/>
        </authorList>
    </citation>
    <scope>NUCLEOTIDE SEQUENCE [LARGE SCALE GENOMIC DNA]</scope>
    <source>
        <strain evidence="2 3">DSM 3385</strain>
    </source>
</reference>
<sequence>MSTAYKYDVFISYSHKDRLWVTKELLPKLEQHRFKIFIDFRDFQSGRFSVTEMERGVNSSKRVLLVLTDDYIKSDWGTFENVMGQTTDPAAINRKRIPVLRGSCDIPLRLQIIHYRDLRNNDSQQWDLLIRDLI</sequence>
<proteinExistence type="predicted"/>
<name>A0A1W2DQH9_9BACT</name>
<evidence type="ECO:0000313" key="3">
    <source>
        <dbReference type="Proteomes" id="UP000192418"/>
    </source>
</evidence>
<dbReference type="InterPro" id="IPR000157">
    <property type="entry name" value="TIR_dom"/>
</dbReference>
<accession>A0A1W2DQH9</accession>
<protein>
    <submittedName>
        <fullName evidence="2">TIR domain-containing protein</fullName>
    </submittedName>
</protein>
<dbReference type="EMBL" id="FWXY01000019">
    <property type="protein sequence ID" value="SMC99659.1"/>
    <property type="molecule type" value="Genomic_DNA"/>
</dbReference>
<gene>
    <name evidence="2" type="ORF">SAMN02746065_11985</name>
</gene>
<feature type="domain" description="TIR" evidence="1">
    <location>
        <begin position="5"/>
        <end position="133"/>
    </location>
</feature>
<dbReference type="Gene3D" id="3.40.50.10140">
    <property type="entry name" value="Toll/interleukin-1 receptor homology (TIR) domain"/>
    <property type="match status" value="1"/>
</dbReference>
<dbReference type="AlphaFoldDB" id="A0A1W2DQH9"/>
<organism evidence="2 3">
    <name type="scientific">Desulfocicer vacuolatum DSM 3385</name>
    <dbReference type="NCBI Taxonomy" id="1121400"/>
    <lineage>
        <taxon>Bacteria</taxon>
        <taxon>Pseudomonadati</taxon>
        <taxon>Thermodesulfobacteriota</taxon>
        <taxon>Desulfobacteria</taxon>
        <taxon>Desulfobacterales</taxon>
        <taxon>Desulfobacteraceae</taxon>
        <taxon>Desulfocicer</taxon>
    </lineage>
</organism>
<dbReference type="Pfam" id="PF13676">
    <property type="entry name" value="TIR_2"/>
    <property type="match status" value="1"/>
</dbReference>
<dbReference type="InterPro" id="IPR042342">
    <property type="entry name" value="TTC22"/>
</dbReference>
<dbReference type="SUPFAM" id="SSF52200">
    <property type="entry name" value="Toll/Interleukin receptor TIR domain"/>
    <property type="match status" value="1"/>
</dbReference>
<keyword evidence="3" id="KW-1185">Reference proteome</keyword>
<dbReference type="PANTHER" id="PTHR16253:SF0">
    <property type="entry name" value="TETRATRICOPEPTIDE REPEAT PROTEIN 22"/>
    <property type="match status" value="1"/>
</dbReference>
<dbReference type="RefSeq" id="WP_170923871.1">
    <property type="nucleotide sequence ID" value="NZ_FWXY01000019.1"/>
</dbReference>
<dbReference type="PANTHER" id="PTHR16253">
    <property type="entry name" value="TETRATRICOPEPTIDE REPEAT PROTEIN 22"/>
    <property type="match status" value="1"/>
</dbReference>
<dbReference type="SMART" id="SM00255">
    <property type="entry name" value="TIR"/>
    <property type="match status" value="1"/>
</dbReference>
<dbReference type="STRING" id="1121400.SAMN02746065_11985"/>
<evidence type="ECO:0000259" key="1">
    <source>
        <dbReference type="PROSITE" id="PS50104"/>
    </source>
</evidence>
<dbReference type="PROSITE" id="PS50104">
    <property type="entry name" value="TIR"/>
    <property type="match status" value="1"/>
</dbReference>
<dbReference type="InterPro" id="IPR035897">
    <property type="entry name" value="Toll_tir_struct_dom_sf"/>
</dbReference>
<evidence type="ECO:0000313" key="2">
    <source>
        <dbReference type="EMBL" id="SMC99659.1"/>
    </source>
</evidence>
<dbReference type="Proteomes" id="UP000192418">
    <property type="component" value="Unassembled WGS sequence"/>
</dbReference>